<keyword evidence="2" id="KW-0479">Metal-binding</keyword>
<dbReference type="EMBL" id="VDEP01000203">
    <property type="protein sequence ID" value="KAA1124895.1"/>
    <property type="molecule type" value="Genomic_DNA"/>
</dbReference>
<organism evidence="7 8">
    <name type="scientific">Puccinia graminis f. sp. tritici</name>
    <dbReference type="NCBI Taxonomy" id="56615"/>
    <lineage>
        <taxon>Eukaryota</taxon>
        <taxon>Fungi</taxon>
        <taxon>Dikarya</taxon>
        <taxon>Basidiomycota</taxon>
        <taxon>Pucciniomycotina</taxon>
        <taxon>Pucciniomycetes</taxon>
        <taxon>Pucciniales</taxon>
        <taxon>Pucciniaceae</taxon>
        <taxon>Puccinia</taxon>
    </lineage>
</organism>
<evidence type="ECO:0000256" key="2">
    <source>
        <dbReference type="ARBA" id="ARBA00022723"/>
    </source>
</evidence>
<dbReference type="InterPro" id="IPR012337">
    <property type="entry name" value="RNaseH-like_sf"/>
</dbReference>
<comment type="subcellular location">
    <subcellularLocation>
        <location evidence="1">Nucleus</location>
    </subcellularLocation>
</comment>
<dbReference type="InterPro" id="IPR052035">
    <property type="entry name" value="ZnF_BED_domain_contain"/>
</dbReference>
<accession>A0A5B0RIV1</accession>
<name>A0A5B0RIV1_PUCGR</name>
<evidence type="ECO:0000256" key="4">
    <source>
        <dbReference type="ARBA" id="ARBA00022833"/>
    </source>
</evidence>
<comment type="caution">
    <text evidence="7">The sequence shown here is derived from an EMBL/GenBank/DDBJ whole genome shotgun (WGS) entry which is preliminary data.</text>
</comment>
<keyword evidence="5" id="KW-0539">Nucleus</keyword>
<dbReference type="GO" id="GO:0008270">
    <property type="term" value="F:zinc ion binding"/>
    <property type="evidence" value="ECO:0007669"/>
    <property type="project" value="UniProtKB-KW"/>
</dbReference>
<evidence type="ECO:0000313" key="8">
    <source>
        <dbReference type="Proteomes" id="UP000325313"/>
    </source>
</evidence>
<dbReference type="InterPro" id="IPR008906">
    <property type="entry name" value="HATC_C_dom"/>
</dbReference>
<feature type="domain" description="HAT C-terminal dimerisation" evidence="6">
    <location>
        <begin position="183"/>
        <end position="224"/>
    </location>
</feature>
<evidence type="ECO:0000256" key="1">
    <source>
        <dbReference type="ARBA" id="ARBA00004123"/>
    </source>
</evidence>
<evidence type="ECO:0000259" key="6">
    <source>
        <dbReference type="Pfam" id="PF05699"/>
    </source>
</evidence>
<evidence type="ECO:0000313" key="7">
    <source>
        <dbReference type="EMBL" id="KAA1124895.1"/>
    </source>
</evidence>
<dbReference type="PANTHER" id="PTHR46481:SF10">
    <property type="entry name" value="ZINC FINGER BED DOMAIN-CONTAINING PROTEIN 39"/>
    <property type="match status" value="1"/>
</dbReference>
<dbReference type="AlphaFoldDB" id="A0A5B0RIV1"/>
<dbReference type="GO" id="GO:0046983">
    <property type="term" value="F:protein dimerization activity"/>
    <property type="evidence" value="ECO:0007669"/>
    <property type="project" value="InterPro"/>
</dbReference>
<dbReference type="SUPFAM" id="SSF53098">
    <property type="entry name" value="Ribonuclease H-like"/>
    <property type="match status" value="1"/>
</dbReference>
<evidence type="ECO:0000256" key="5">
    <source>
        <dbReference type="ARBA" id="ARBA00023242"/>
    </source>
</evidence>
<evidence type="ECO:0000256" key="3">
    <source>
        <dbReference type="ARBA" id="ARBA00022771"/>
    </source>
</evidence>
<gene>
    <name evidence="7" type="ORF">PGTUg99_036481</name>
</gene>
<keyword evidence="4" id="KW-0862">Zinc</keyword>
<dbReference type="Pfam" id="PF05699">
    <property type="entry name" value="Dimer_Tnp_hAT"/>
    <property type="match status" value="1"/>
</dbReference>
<proteinExistence type="predicted"/>
<dbReference type="PANTHER" id="PTHR46481">
    <property type="entry name" value="ZINC FINGER BED DOMAIN-CONTAINING PROTEIN 4"/>
    <property type="match status" value="1"/>
</dbReference>
<sequence>MLQRAVQLKRSCTQYIRENEDARKFSLTKDEWNQTINIMQLLEPLSLATHMLIKSLYPSLNSALPVYMVLVKHLKTVQKGLYDQSQLISPATQIIEKIDGYLRKALEKPSAKQYEEKQTDDLVELQGTSSPKQSKKQKSKPNIFEQEMFSTANPIDNVQGEIKRYLDQETEDKDINILDYWRAIPATSAPSERVFSQGRAVVSWQRSALQPDTIEQILCVKAWYKFFGGPPPKPSSSL</sequence>
<keyword evidence="3" id="KW-0863">Zinc-finger</keyword>
<reference evidence="7 8" key="1">
    <citation type="submission" date="2019-05" db="EMBL/GenBank/DDBJ databases">
        <title>Emergence of the Ug99 lineage of the wheat stem rust pathogen through somatic hybridization.</title>
        <authorList>
            <person name="Li F."/>
            <person name="Upadhyaya N.M."/>
            <person name="Sperschneider J."/>
            <person name="Matny O."/>
            <person name="Nguyen-Phuc H."/>
            <person name="Mago R."/>
            <person name="Raley C."/>
            <person name="Miller M.E."/>
            <person name="Silverstein K.A.T."/>
            <person name="Henningsen E."/>
            <person name="Hirsch C.D."/>
            <person name="Visser B."/>
            <person name="Pretorius Z.A."/>
            <person name="Steffenson B.J."/>
            <person name="Schwessinger B."/>
            <person name="Dodds P.N."/>
            <person name="Figueroa M."/>
        </authorList>
    </citation>
    <scope>NUCLEOTIDE SEQUENCE [LARGE SCALE GENOMIC DNA]</scope>
    <source>
        <strain evidence="7 8">Ug99</strain>
    </source>
</reference>
<dbReference type="GO" id="GO:0005634">
    <property type="term" value="C:nucleus"/>
    <property type="evidence" value="ECO:0007669"/>
    <property type="project" value="UniProtKB-SubCell"/>
</dbReference>
<protein>
    <recommendedName>
        <fullName evidence="6">HAT C-terminal dimerisation domain-containing protein</fullName>
    </recommendedName>
</protein>
<dbReference type="Proteomes" id="UP000325313">
    <property type="component" value="Unassembled WGS sequence"/>
</dbReference>